<dbReference type="Proteomes" id="UP000022141">
    <property type="component" value="Unassembled WGS sequence"/>
</dbReference>
<dbReference type="InterPro" id="IPR029058">
    <property type="entry name" value="AB_hydrolase_fold"/>
</dbReference>
<accession>A0A011QDJ6</accession>
<organism evidence="2 3">
    <name type="scientific">Accumulibacter regalis</name>
    <dbReference type="NCBI Taxonomy" id="522306"/>
    <lineage>
        <taxon>Bacteria</taxon>
        <taxon>Pseudomonadati</taxon>
        <taxon>Pseudomonadota</taxon>
        <taxon>Betaproteobacteria</taxon>
        <taxon>Candidatus Accumulibacter</taxon>
    </lineage>
</organism>
<reference evidence="2" key="1">
    <citation type="submission" date="2014-02" db="EMBL/GenBank/DDBJ databases">
        <title>Expanding our view of genomic diversity in Candidatus Accumulibacter clades.</title>
        <authorList>
            <person name="Skennerton C.T."/>
            <person name="Barr J.J."/>
            <person name="Slater F.R."/>
            <person name="Bond P.L."/>
            <person name="Tyson G.W."/>
        </authorList>
    </citation>
    <scope>NUCLEOTIDE SEQUENCE [LARGE SCALE GENOMIC DNA]</scope>
</reference>
<dbReference type="eggNOG" id="COG1073">
    <property type="taxonomic scope" value="Bacteria"/>
</dbReference>
<evidence type="ECO:0000259" key="1">
    <source>
        <dbReference type="Pfam" id="PF05448"/>
    </source>
</evidence>
<dbReference type="InterPro" id="IPR050261">
    <property type="entry name" value="FrsA_esterase"/>
</dbReference>
<sequence length="430" mass="47869">MKLIILLESAMGKISLRFGLLFAATAFVFLITKSSHVFADPPGEKYDFQNDPIGRAFFGKVKPLAQNVIERYRKSRLYSTDMFPLGEGDYYSFRERLIDLMVVSMNGSKQKGRDWIISDASKKRSALIGKFSTMSIGKVEIASHQIYLHKLTVKETGDEIPIGICYPKSVTFPAPAIIVFSGHTAEGGLRELFVDPGSYQKAMALRLCKSGFVALAVEKIDSGYATIHFQIQGQRWQREDEPGGGADDELEVGLTLLGVGDYLIPARQQMANLAALEFLANDPKVDHKRIGAAGVSLGGWLALHTALLSPRIKAVSNFGGMWSYLEYYADRANSSLADFEGINDLSQLFPGMWKYGDQNRFVLAAAPIVMQIGYGESDYPYVNFKEYFYPVIRKQYNILGVGDNLHEVVHDGGHVFPPNLVIKFFKETLQ</sequence>
<evidence type="ECO:0000313" key="3">
    <source>
        <dbReference type="Proteomes" id="UP000022141"/>
    </source>
</evidence>
<dbReference type="SUPFAM" id="SSF53474">
    <property type="entry name" value="alpha/beta-Hydrolases"/>
    <property type="match status" value="1"/>
</dbReference>
<dbReference type="Gene3D" id="3.40.50.1820">
    <property type="entry name" value="alpha/beta hydrolase"/>
    <property type="match status" value="1"/>
</dbReference>
<dbReference type="PATRIC" id="fig|1454004.3.peg.2584"/>
<name>A0A011QDJ6_ACCRE</name>
<evidence type="ECO:0000313" key="2">
    <source>
        <dbReference type="EMBL" id="EXI87372.1"/>
    </source>
</evidence>
<dbReference type="InterPro" id="IPR008391">
    <property type="entry name" value="AXE1_dom"/>
</dbReference>
<dbReference type="EMBL" id="JEMY01000034">
    <property type="protein sequence ID" value="EXI87372.1"/>
    <property type="molecule type" value="Genomic_DNA"/>
</dbReference>
<comment type="caution">
    <text evidence="2">The sequence shown here is derived from an EMBL/GenBank/DDBJ whole genome shotgun (WGS) entry which is preliminary data.</text>
</comment>
<dbReference type="Pfam" id="PF05448">
    <property type="entry name" value="AXE1"/>
    <property type="match status" value="1"/>
</dbReference>
<proteinExistence type="predicted"/>
<protein>
    <submittedName>
        <fullName evidence="2">Dienelactone hydrolase</fullName>
    </submittedName>
</protein>
<dbReference type="PANTHER" id="PTHR22946">
    <property type="entry name" value="DIENELACTONE HYDROLASE DOMAIN-CONTAINING PROTEIN-RELATED"/>
    <property type="match status" value="1"/>
</dbReference>
<keyword evidence="2" id="KW-0378">Hydrolase</keyword>
<dbReference type="GO" id="GO:0016787">
    <property type="term" value="F:hydrolase activity"/>
    <property type="evidence" value="ECO:0007669"/>
    <property type="project" value="UniProtKB-KW"/>
</dbReference>
<dbReference type="AlphaFoldDB" id="A0A011QDJ6"/>
<gene>
    <name evidence="2" type="ORF">AW11_02500</name>
</gene>
<keyword evidence="3" id="KW-1185">Reference proteome</keyword>
<feature type="domain" description="Acetyl xylan esterase" evidence="1">
    <location>
        <begin position="221"/>
        <end position="316"/>
    </location>
</feature>